<proteinExistence type="inferred from homology"/>
<keyword evidence="2 6" id="KW-0812">Transmembrane</keyword>
<organism evidence="8 9">
    <name type="scientific">Ascobolus immersus RN42</name>
    <dbReference type="NCBI Taxonomy" id="1160509"/>
    <lineage>
        <taxon>Eukaryota</taxon>
        <taxon>Fungi</taxon>
        <taxon>Dikarya</taxon>
        <taxon>Ascomycota</taxon>
        <taxon>Pezizomycotina</taxon>
        <taxon>Pezizomycetes</taxon>
        <taxon>Pezizales</taxon>
        <taxon>Ascobolaceae</taxon>
        <taxon>Ascobolus</taxon>
    </lineage>
</organism>
<comment type="similarity">
    <text evidence="5">Belongs to the SAT4 family.</text>
</comment>
<feature type="transmembrane region" description="Helical" evidence="6">
    <location>
        <begin position="6"/>
        <end position="25"/>
    </location>
</feature>
<evidence type="ECO:0000256" key="4">
    <source>
        <dbReference type="ARBA" id="ARBA00023136"/>
    </source>
</evidence>
<evidence type="ECO:0000256" key="3">
    <source>
        <dbReference type="ARBA" id="ARBA00022989"/>
    </source>
</evidence>
<dbReference type="EMBL" id="ML119921">
    <property type="protein sequence ID" value="RPA71525.1"/>
    <property type="molecule type" value="Genomic_DNA"/>
</dbReference>
<feature type="transmembrane region" description="Helical" evidence="6">
    <location>
        <begin position="147"/>
        <end position="175"/>
    </location>
</feature>
<feature type="transmembrane region" description="Helical" evidence="6">
    <location>
        <begin position="56"/>
        <end position="78"/>
    </location>
</feature>
<keyword evidence="9" id="KW-1185">Reference proteome</keyword>
<name>A0A3N4HAE7_ASCIM</name>
<dbReference type="InterPro" id="IPR052337">
    <property type="entry name" value="SAT4-like"/>
</dbReference>
<dbReference type="GO" id="GO:0016020">
    <property type="term" value="C:membrane"/>
    <property type="evidence" value="ECO:0007669"/>
    <property type="project" value="UniProtKB-SubCell"/>
</dbReference>
<dbReference type="PANTHER" id="PTHR33048:SF92">
    <property type="entry name" value="INTEGRAL MEMBRANE PROTEIN"/>
    <property type="match status" value="1"/>
</dbReference>
<dbReference type="Pfam" id="PF20684">
    <property type="entry name" value="Fung_rhodopsin"/>
    <property type="match status" value="1"/>
</dbReference>
<evidence type="ECO:0000256" key="2">
    <source>
        <dbReference type="ARBA" id="ARBA00022692"/>
    </source>
</evidence>
<accession>A0A3N4HAE7</accession>
<feature type="transmembrane region" description="Helical" evidence="6">
    <location>
        <begin position="230"/>
        <end position="250"/>
    </location>
</feature>
<feature type="transmembrane region" description="Helical" evidence="6">
    <location>
        <begin position="116"/>
        <end position="135"/>
    </location>
</feature>
<evidence type="ECO:0000256" key="6">
    <source>
        <dbReference type="SAM" id="Phobius"/>
    </source>
</evidence>
<keyword evidence="3 6" id="KW-1133">Transmembrane helix</keyword>
<evidence type="ECO:0000313" key="9">
    <source>
        <dbReference type="Proteomes" id="UP000275078"/>
    </source>
</evidence>
<evidence type="ECO:0000259" key="7">
    <source>
        <dbReference type="Pfam" id="PF20684"/>
    </source>
</evidence>
<sequence length="395" mass="43471">MAITSTSTFILELLTFVACTAIVIFRFTSHITHYRLTTSSRHSVLQIYRARSRAGLASDALLLLAWLFETAGACLIGYKSVLQIMNEKNGAVVLDERLMLRADQVETALKMGTSVLYTYMNALWIAKAALIAMIFEIRPYLPLRLRLLLYTATGFTACAWTIIHLIGVLTCVPFSRQWTLSADFCTPLKVSTMATVAVLSIINDTLIFAIPLCLLSTLPLPPSSSKPLSYALTIFLLVTSAALNITRAAVASHYTLQLPDAAAFFANFNDLLTAFSIDSLGKIEIASSIQLIFIFVTCCIPQIRLRYFVGDNPSDREVWSSFGDREGEAGDRRSKGGEILGLLPKAVGELVILRTVEVRVEREEGLERGSLETVEEGKGGIVLSRTKSREGLGEW</sequence>
<evidence type="ECO:0000313" key="8">
    <source>
        <dbReference type="EMBL" id="RPA71525.1"/>
    </source>
</evidence>
<evidence type="ECO:0000256" key="5">
    <source>
        <dbReference type="ARBA" id="ARBA00038359"/>
    </source>
</evidence>
<feature type="domain" description="Rhodopsin" evidence="7">
    <location>
        <begin position="57"/>
        <end position="304"/>
    </location>
</feature>
<dbReference type="InterPro" id="IPR049326">
    <property type="entry name" value="Rhodopsin_dom_fungi"/>
</dbReference>
<reference evidence="8 9" key="1">
    <citation type="journal article" date="2018" name="Nat. Ecol. Evol.">
        <title>Pezizomycetes genomes reveal the molecular basis of ectomycorrhizal truffle lifestyle.</title>
        <authorList>
            <person name="Murat C."/>
            <person name="Payen T."/>
            <person name="Noel B."/>
            <person name="Kuo A."/>
            <person name="Morin E."/>
            <person name="Chen J."/>
            <person name="Kohler A."/>
            <person name="Krizsan K."/>
            <person name="Balestrini R."/>
            <person name="Da Silva C."/>
            <person name="Montanini B."/>
            <person name="Hainaut M."/>
            <person name="Levati E."/>
            <person name="Barry K.W."/>
            <person name="Belfiori B."/>
            <person name="Cichocki N."/>
            <person name="Clum A."/>
            <person name="Dockter R.B."/>
            <person name="Fauchery L."/>
            <person name="Guy J."/>
            <person name="Iotti M."/>
            <person name="Le Tacon F."/>
            <person name="Lindquist E.A."/>
            <person name="Lipzen A."/>
            <person name="Malagnac F."/>
            <person name="Mello A."/>
            <person name="Molinier V."/>
            <person name="Miyauchi S."/>
            <person name="Poulain J."/>
            <person name="Riccioni C."/>
            <person name="Rubini A."/>
            <person name="Sitrit Y."/>
            <person name="Splivallo R."/>
            <person name="Traeger S."/>
            <person name="Wang M."/>
            <person name="Zifcakova L."/>
            <person name="Wipf D."/>
            <person name="Zambonelli A."/>
            <person name="Paolocci F."/>
            <person name="Nowrousian M."/>
            <person name="Ottonello S."/>
            <person name="Baldrian P."/>
            <person name="Spatafora J.W."/>
            <person name="Henrissat B."/>
            <person name="Nagy L.G."/>
            <person name="Aury J.M."/>
            <person name="Wincker P."/>
            <person name="Grigoriev I.V."/>
            <person name="Bonfante P."/>
            <person name="Martin F.M."/>
        </authorList>
    </citation>
    <scope>NUCLEOTIDE SEQUENCE [LARGE SCALE GENOMIC DNA]</scope>
    <source>
        <strain evidence="8 9">RN42</strain>
    </source>
</reference>
<protein>
    <recommendedName>
        <fullName evidence="7">Rhodopsin domain-containing protein</fullName>
    </recommendedName>
</protein>
<gene>
    <name evidence="8" type="ORF">BJ508DRAFT_90067</name>
</gene>
<evidence type="ECO:0000256" key="1">
    <source>
        <dbReference type="ARBA" id="ARBA00004141"/>
    </source>
</evidence>
<keyword evidence="4 6" id="KW-0472">Membrane</keyword>
<dbReference type="Proteomes" id="UP000275078">
    <property type="component" value="Unassembled WGS sequence"/>
</dbReference>
<feature type="transmembrane region" description="Helical" evidence="6">
    <location>
        <begin position="195"/>
        <end position="218"/>
    </location>
</feature>
<comment type="subcellular location">
    <subcellularLocation>
        <location evidence="1">Membrane</location>
        <topology evidence="1">Multi-pass membrane protein</topology>
    </subcellularLocation>
</comment>
<dbReference type="PANTHER" id="PTHR33048">
    <property type="entry name" value="PTH11-LIKE INTEGRAL MEMBRANE PROTEIN (AFU_ORTHOLOGUE AFUA_5G11245)"/>
    <property type="match status" value="1"/>
</dbReference>
<dbReference type="AlphaFoldDB" id="A0A3N4HAE7"/>